<proteinExistence type="predicted"/>
<evidence type="ECO:0000313" key="2">
    <source>
        <dbReference type="EMBL" id="QHU04621.1"/>
    </source>
</evidence>
<feature type="compositionally biased region" description="Low complexity" evidence="1">
    <location>
        <begin position="1"/>
        <end position="18"/>
    </location>
</feature>
<accession>A0A6C0JHZ4</accession>
<name>A0A6C0JHZ4_9ZZZZ</name>
<organism evidence="2">
    <name type="scientific">viral metagenome</name>
    <dbReference type="NCBI Taxonomy" id="1070528"/>
    <lineage>
        <taxon>unclassified sequences</taxon>
        <taxon>metagenomes</taxon>
        <taxon>organismal metagenomes</taxon>
    </lineage>
</organism>
<dbReference type="EMBL" id="MN740402">
    <property type="protein sequence ID" value="QHU04621.1"/>
    <property type="molecule type" value="Genomic_DNA"/>
</dbReference>
<reference evidence="2" key="1">
    <citation type="journal article" date="2020" name="Nature">
        <title>Giant virus diversity and host interactions through global metagenomics.</title>
        <authorList>
            <person name="Schulz F."/>
            <person name="Roux S."/>
            <person name="Paez-Espino D."/>
            <person name="Jungbluth S."/>
            <person name="Walsh D.A."/>
            <person name="Denef V.J."/>
            <person name="McMahon K.D."/>
            <person name="Konstantinidis K.T."/>
            <person name="Eloe-Fadrosh E.A."/>
            <person name="Kyrpides N.C."/>
            <person name="Woyke T."/>
        </authorList>
    </citation>
    <scope>NUCLEOTIDE SEQUENCE</scope>
    <source>
        <strain evidence="2">GVMAG-M-3300027708-51</strain>
    </source>
</reference>
<sequence length="172" mass="17904">MSTGPTGPTDTTVDSGPTAEYGHTVETGLTGPIGPDPSVLALFPSAQTGTAPPPLVVDIAELLASHAATQAQEVADRTTLSVLLNETRDTLRPQMFIWAAAGFPAIYVVQQFTVSPPAVCSDGVTRGVYDYVVYLLGQDMGPTIAAIQALCVGVQISYSFAGNTLRIHVSRG</sequence>
<feature type="region of interest" description="Disordered" evidence="1">
    <location>
        <begin position="1"/>
        <end position="26"/>
    </location>
</feature>
<dbReference type="AlphaFoldDB" id="A0A6C0JHZ4"/>
<evidence type="ECO:0000256" key="1">
    <source>
        <dbReference type="SAM" id="MobiDB-lite"/>
    </source>
</evidence>
<protein>
    <submittedName>
        <fullName evidence="2">Uncharacterized protein</fullName>
    </submittedName>
</protein>